<protein>
    <recommendedName>
        <fullName evidence="4">Sialate O-acetylesterase domain-containing protein</fullName>
    </recommendedName>
</protein>
<reference evidence="5" key="1">
    <citation type="submission" date="2021-01" db="EMBL/GenBank/DDBJ databases">
        <title>Modified the classification status of verrucomicrobia.</title>
        <authorList>
            <person name="Feng X."/>
        </authorList>
    </citation>
    <scope>NUCLEOTIDE SEQUENCE</scope>
    <source>
        <strain evidence="5">5K15</strain>
    </source>
</reference>
<dbReference type="GO" id="GO:0016788">
    <property type="term" value="F:hydrolase activity, acting on ester bonds"/>
    <property type="evidence" value="ECO:0007669"/>
    <property type="project" value="UniProtKB-ARBA"/>
</dbReference>
<dbReference type="RefSeq" id="WP_309488943.1">
    <property type="nucleotide sequence ID" value="NZ_JAENIG010000002.1"/>
</dbReference>
<feature type="region of interest" description="Disordered" evidence="2">
    <location>
        <begin position="620"/>
        <end position="643"/>
    </location>
</feature>
<dbReference type="SUPFAM" id="SSF52266">
    <property type="entry name" value="SGNH hydrolase"/>
    <property type="match status" value="1"/>
</dbReference>
<gene>
    <name evidence="5" type="ORF">JIN83_05180</name>
</gene>
<dbReference type="Proteomes" id="UP000634206">
    <property type="component" value="Unassembled WGS sequence"/>
</dbReference>
<evidence type="ECO:0000259" key="4">
    <source>
        <dbReference type="Pfam" id="PF03629"/>
    </source>
</evidence>
<organism evidence="5 6">
    <name type="scientific">Oceaniferula flava</name>
    <dbReference type="NCBI Taxonomy" id="2800421"/>
    <lineage>
        <taxon>Bacteria</taxon>
        <taxon>Pseudomonadati</taxon>
        <taxon>Verrucomicrobiota</taxon>
        <taxon>Verrucomicrobiia</taxon>
        <taxon>Verrucomicrobiales</taxon>
        <taxon>Verrucomicrobiaceae</taxon>
        <taxon>Oceaniferula</taxon>
    </lineage>
</organism>
<feature type="signal peptide" evidence="3">
    <location>
        <begin position="1"/>
        <end position="23"/>
    </location>
</feature>
<sequence length="804" mass="84675">MKKPIFIIAASAMGLFASQGAITSSLDNAKVLTIEAKTSENFNQTFTDSNGVSVTLNFQFTASESPNTLGNPSFDIQAVTGSGRLGIDSINGNDTGASANTSFEENEVFTLTVSYVSATGLPVGKTLQAVNFNFNNIDTYRAGSSNGSVTYDWDSNARSATQSQTTSSGASGAIAGLSDDQTFDLLTGDYTGTLSISAQTGSNLSGMRIGTDGFDVALDTIAASSGSTHYDVYILAGQSNGNGRGWAADFGTGTSHPQFEFYKTAQSDVRFYYHKTQTATNQVLPENEWIDLAPGSGHGTVSPENSPEMGPEVSFGDAMADEYPGENIAILKYCHGGTNLHTNWSASGDRYASLLATVAAATTALRDAGHTYTLRGFLWQQGEADCTSTTHANNYEANLTSLVNRVRADIFGGLSRPFVIGKLSDNQSSITGNAGFATVRGAQDNVAANLPNVTTVNTDDDAKFPMRGDAIHFTGVGQVELGLGHFQAMKTLLTNDSDQDGLLDTEEATLGTDPNNADSDHDGSEDGTEIAMGTAPLDGNSFFKVSSIVAEEEGDYTLEWPAKSGATYIVESSTTLEPGSWTEVAQVTADSAVGSWTGQSVFSETIAFYGAEGATGGDFDTASYDSVDSEPDTQASRLSQGGGLTGGGANLRIINNGIFSPSSSGNNGFNLAGCTEASRQAAITAGDYFSFTISGTGQEITYDQLVFYANQFESTAKVDITYRIGTGAEQDALVDYSPAAGNVNVTEVTVDLPDFTTSEDVTFTYYLYLSAEESHGIRFDDIAVRASPSTADDGKLFFRIRHSN</sequence>
<feature type="domain" description="Sialate O-acetylesterase" evidence="4">
    <location>
        <begin position="230"/>
        <end position="489"/>
    </location>
</feature>
<feature type="region of interest" description="Disordered" evidence="2">
    <location>
        <begin position="506"/>
        <end position="528"/>
    </location>
</feature>
<dbReference type="Gene3D" id="3.40.50.1110">
    <property type="entry name" value="SGNH hydrolase"/>
    <property type="match status" value="1"/>
</dbReference>
<keyword evidence="1" id="KW-0378">Hydrolase</keyword>
<comment type="caution">
    <text evidence="5">The sequence shown here is derived from an EMBL/GenBank/DDBJ whole genome shotgun (WGS) entry which is preliminary data.</text>
</comment>
<dbReference type="AlphaFoldDB" id="A0AAE2V901"/>
<name>A0AAE2V901_9BACT</name>
<dbReference type="PANTHER" id="PTHR31988">
    <property type="entry name" value="ESTERASE, PUTATIVE (DUF303)-RELATED"/>
    <property type="match status" value="1"/>
</dbReference>
<accession>A0AAE2V901</accession>
<proteinExistence type="predicted"/>
<feature type="chain" id="PRO_5042210142" description="Sialate O-acetylesterase domain-containing protein" evidence="3">
    <location>
        <begin position="24"/>
        <end position="804"/>
    </location>
</feature>
<dbReference type="PANTHER" id="PTHR31988:SF19">
    <property type="entry name" value="9-O-ACETYL-N-ACETYLNEURAMINIC ACID DEACETYLASE-RELATED"/>
    <property type="match status" value="1"/>
</dbReference>
<keyword evidence="3" id="KW-0732">Signal</keyword>
<evidence type="ECO:0000256" key="2">
    <source>
        <dbReference type="SAM" id="MobiDB-lite"/>
    </source>
</evidence>
<evidence type="ECO:0000313" key="5">
    <source>
        <dbReference type="EMBL" id="MBK1854338.1"/>
    </source>
</evidence>
<evidence type="ECO:0000256" key="1">
    <source>
        <dbReference type="ARBA" id="ARBA00022801"/>
    </source>
</evidence>
<dbReference type="InterPro" id="IPR036514">
    <property type="entry name" value="SGNH_hydro_sf"/>
</dbReference>
<evidence type="ECO:0000256" key="3">
    <source>
        <dbReference type="SAM" id="SignalP"/>
    </source>
</evidence>
<dbReference type="EMBL" id="JAENIG010000002">
    <property type="protein sequence ID" value="MBK1854338.1"/>
    <property type="molecule type" value="Genomic_DNA"/>
</dbReference>
<dbReference type="InterPro" id="IPR052940">
    <property type="entry name" value="Carb_Esterase_6"/>
</dbReference>
<dbReference type="InterPro" id="IPR005181">
    <property type="entry name" value="SASA"/>
</dbReference>
<dbReference type="Pfam" id="PF03629">
    <property type="entry name" value="SASA"/>
    <property type="match status" value="1"/>
</dbReference>
<keyword evidence="6" id="KW-1185">Reference proteome</keyword>
<evidence type="ECO:0000313" key="6">
    <source>
        <dbReference type="Proteomes" id="UP000634206"/>
    </source>
</evidence>